<dbReference type="EMBL" id="KL198153">
    <property type="protein sequence ID" value="KDQ06144.1"/>
    <property type="molecule type" value="Genomic_DNA"/>
</dbReference>
<feature type="coiled-coil region" evidence="1">
    <location>
        <begin position="536"/>
        <end position="581"/>
    </location>
</feature>
<sequence length="792" mass="89001">MVCALTILTQSRIFLLSFWFYRLTEFENISLMVCACQSAARQLMARGYFPCAPTRPSIAFQLHLLDFIILHGQNAAPNVSAWADTLEAFWKQRSYILPSEDTLRRRLGAALQWYQVLVHRVSAMVSAASRAPPAPVKSAPSTPIASTSATSPTLAKLAPSTSSASTSTLPEAGASAPKIGPPPPTPSAPDLARPSAYLRGCCPLCFGGPKPNLGTSGIDVHACLDATFGQKRRESAQDPHLRHPASKFLSAEAVREMEERVARARQQQPGNSKGKAKATGNASVDLAVSSAILDDCERSFLAAQEKVAKASKNFYSDTGLMALLCRHDRVLWLANITTPGERQHYAFALLLELLRHLPPTWIVGLLYDIACQLHRSMVKHGILSEYLPRLRFAVSVFHAYGHQWPCQLVYHPRKCIGFGLTNGEGCERFWSALQALIPSLRVSGFHRRLFVIDCRLDHLDHKSLIRLALWIARQYKACRKRLAVANAGLYDCGVPLSVLQSEWKTQVTTQTQKSPRQSKNIADKAVAEVMLERDFLDETNANVKALEKQRAQIHEAGEEAREQLEIQIEKLRMSSVQTKARLKVMEKALGVAGQKQLSDLKGNPYLRARMNAHVLRTRIRTKVVEFKFERTKLERVYRHHLMQEKQHTQTKKSIHRRHNGISALISQFNKLVDQMETLRRGHKAPPKTVSPQKLDVRKIFRLDVDDELFQEDPGLGDEACDNLPRWLGDEKVRSGIVSMLERDRCLEEIKRLDAECLAMQTWLADERLNLETALSTMSESYLTRLRTVETAY</sequence>
<evidence type="ECO:0000313" key="6">
    <source>
        <dbReference type="Proteomes" id="UP000027195"/>
    </source>
</evidence>
<evidence type="ECO:0000256" key="3">
    <source>
        <dbReference type="SAM" id="SignalP"/>
    </source>
</evidence>
<dbReference type="PANTHER" id="PTHR33096:SF1">
    <property type="entry name" value="CXC1-LIKE CYSTEINE CLUSTER ASSOCIATED WITH KDZ TRANSPOSASES DOMAIN-CONTAINING PROTEIN"/>
    <property type="match status" value="1"/>
</dbReference>
<evidence type="ECO:0000313" key="5">
    <source>
        <dbReference type="EMBL" id="KDQ06144.1"/>
    </source>
</evidence>
<organism evidence="5 6">
    <name type="scientific">Botryobasidium botryosum (strain FD-172 SS1)</name>
    <dbReference type="NCBI Taxonomy" id="930990"/>
    <lineage>
        <taxon>Eukaryota</taxon>
        <taxon>Fungi</taxon>
        <taxon>Dikarya</taxon>
        <taxon>Basidiomycota</taxon>
        <taxon>Agaricomycotina</taxon>
        <taxon>Agaricomycetes</taxon>
        <taxon>Cantharellales</taxon>
        <taxon>Botryobasidiaceae</taxon>
        <taxon>Botryobasidium</taxon>
    </lineage>
</organism>
<feature type="compositionally biased region" description="Low complexity" evidence="2">
    <location>
        <begin position="129"/>
        <end position="178"/>
    </location>
</feature>
<gene>
    <name evidence="5" type="ORF">BOTBODRAFT_121849</name>
</gene>
<dbReference type="STRING" id="930990.A0A067LSU5"/>
<reference evidence="6" key="1">
    <citation type="journal article" date="2014" name="Proc. Natl. Acad. Sci. U.S.A.">
        <title>Extensive sampling of basidiomycete genomes demonstrates inadequacy of the white-rot/brown-rot paradigm for wood decay fungi.</title>
        <authorList>
            <person name="Riley R."/>
            <person name="Salamov A.A."/>
            <person name="Brown D.W."/>
            <person name="Nagy L.G."/>
            <person name="Floudas D."/>
            <person name="Held B.W."/>
            <person name="Levasseur A."/>
            <person name="Lombard V."/>
            <person name="Morin E."/>
            <person name="Otillar R."/>
            <person name="Lindquist E.A."/>
            <person name="Sun H."/>
            <person name="LaButti K.M."/>
            <person name="Schmutz J."/>
            <person name="Jabbour D."/>
            <person name="Luo H."/>
            <person name="Baker S.E."/>
            <person name="Pisabarro A.G."/>
            <person name="Walton J.D."/>
            <person name="Blanchette R.A."/>
            <person name="Henrissat B."/>
            <person name="Martin F."/>
            <person name="Cullen D."/>
            <person name="Hibbett D.S."/>
            <person name="Grigoriev I.V."/>
        </authorList>
    </citation>
    <scope>NUCLEOTIDE SEQUENCE [LARGE SCALE GENOMIC DNA]</scope>
    <source>
        <strain evidence="6">FD-172 SS1</strain>
    </source>
</reference>
<feature type="domain" description="CxC1-like cysteine cluster associated with KDZ transposases" evidence="4">
    <location>
        <begin position="28"/>
        <end position="94"/>
    </location>
</feature>
<keyword evidence="6" id="KW-1185">Reference proteome</keyword>
<dbReference type="InterPro" id="IPR041320">
    <property type="entry name" value="CxC1"/>
</dbReference>
<dbReference type="InParanoid" id="A0A067LSU5"/>
<name>A0A067LSU5_BOTB1</name>
<evidence type="ECO:0000256" key="2">
    <source>
        <dbReference type="SAM" id="MobiDB-lite"/>
    </source>
</evidence>
<dbReference type="PANTHER" id="PTHR33096">
    <property type="entry name" value="CXC2 DOMAIN-CONTAINING PROTEIN"/>
    <property type="match status" value="1"/>
</dbReference>
<proteinExistence type="predicted"/>
<evidence type="ECO:0000256" key="1">
    <source>
        <dbReference type="SAM" id="Coils"/>
    </source>
</evidence>
<dbReference type="AlphaFoldDB" id="A0A067LSU5"/>
<dbReference type="Pfam" id="PF18758">
    <property type="entry name" value="KDZ"/>
    <property type="match status" value="1"/>
</dbReference>
<feature type="chain" id="PRO_5001640710" description="CxC1-like cysteine cluster associated with KDZ transposases domain-containing protein" evidence="3">
    <location>
        <begin position="27"/>
        <end position="792"/>
    </location>
</feature>
<protein>
    <recommendedName>
        <fullName evidence="4">CxC1-like cysteine cluster associated with KDZ transposases domain-containing protein</fullName>
    </recommendedName>
</protein>
<dbReference type="OrthoDB" id="3237105at2759"/>
<dbReference type="HOGENOM" id="CLU_004552_10_1_1"/>
<dbReference type="InterPro" id="IPR040521">
    <property type="entry name" value="KDZ"/>
</dbReference>
<keyword evidence="3" id="KW-0732">Signal</keyword>
<dbReference type="Pfam" id="PF18802">
    <property type="entry name" value="CxC1"/>
    <property type="match status" value="1"/>
</dbReference>
<dbReference type="Proteomes" id="UP000027195">
    <property type="component" value="Unassembled WGS sequence"/>
</dbReference>
<evidence type="ECO:0000259" key="4">
    <source>
        <dbReference type="Pfam" id="PF18802"/>
    </source>
</evidence>
<accession>A0A067LSU5</accession>
<feature type="region of interest" description="Disordered" evidence="2">
    <location>
        <begin position="129"/>
        <end position="192"/>
    </location>
</feature>
<keyword evidence="1" id="KW-0175">Coiled coil</keyword>
<feature type="signal peptide" evidence="3">
    <location>
        <begin position="1"/>
        <end position="26"/>
    </location>
</feature>